<feature type="domain" description="Transposase IS66 C-terminal" evidence="1">
    <location>
        <begin position="1"/>
        <end position="24"/>
    </location>
</feature>
<comment type="caution">
    <text evidence="2">The sequence shown here is derived from an EMBL/GenBank/DDBJ whole genome shotgun (WGS) entry which is preliminary data.</text>
</comment>
<accession>A0A7C7D5G0</accession>
<dbReference type="EMBL" id="DUTF01000186">
    <property type="protein sequence ID" value="HHY26716.1"/>
    <property type="molecule type" value="Genomic_DNA"/>
</dbReference>
<proteinExistence type="predicted"/>
<dbReference type="Proteomes" id="UP000553059">
    <property type="component" value="Unassembled WGS sequence"/>
</dbReference>
<gene>
    <name evidence="2" type="ORF">GX523_08230</name>
</gene>
<reference evidence="2 3" key="1">
    <citation type="journal article" date="2020" name="Biotechnol. Biofuels">
        <title>New insights from the biogas microbiome by comprehensive genome-resolved metagenomics of nearly 1600 species originating from multiple anaerobic digesters.</title>
        <authorList>
            <person name="Campanaro S."/>
            <person name="Treu L."/>
            <person name="Rodriguez-R L.M."/>
            <person name="Kovalovszki A."/>
            <person name="Ziels R.M."/>
            <person name="Maus I."/>
            <person name="Zhu X."/>
            <person name="Kougias P.G."/>
            <person name="Basile A."/>
            <person name="Luo G."/>
            <person name="Schluter A."/>
            <person name="Konstantinidis K.T."/>
            <person name="Angelidaki I."/>
        </authorList>
    </citation>
    <scope>NUCLEOTIDE SEQUENCE [LARGE SCALE GENOMIC DNA]</scope>
    <source>
        <strain evidence="2">AS05jafATM_4</strain>
    </source>
</reference>
<evidence type="ECO:0000313" key="3">
    <source>
        <dbReference type="Proteomes" id="UP000553059"/>
    </source>
</evidence>
<evidence type="ECO:0000259" key="1">
    <source>
        <dbReference type="Pfam" id="PF13817"/>
    </source>
</evidence>
<dbReference type="AlphaFoldDB" id="A0A7C7D5G0"/>
<evidence type="ECO:0000313" key="2">
    <source>
        <dbReference type="EMBL" id="HHY26716.1"/>
    </source>
</evidence>
<protein>
    <submittedName>
        <fullName evidence="2">Transposase domain-containing protein</fullName>
    </submittedName>
</protein>
<sequence length="29" mass="3310">MIESAKANSLSPYKYLYYILNQLPGVEFG</sequence>
<dbReference type="InterPro" id="IPR039552">
    <property type="entry name" value="IS66_C"/>
</dbReference>
<name>A0A7C7D5G0_9FIRM</name>
<dbReference type="Pfam" id="PF13817">
    <property type="entry name" value="DDE_Tnp_IS66_C"/>
    <property type="match status" value="1"/>
</dbReference>
<organism evidence="2 3">
    <name type="scientific">Desulfitobacterium dehalogenans</name>
    <dbReference type="NCBI Taxonomy" id="36854"/>
    <lineage>
        <taxon>Bacteria</taxon>
        <taxon>Bacillati</taxon>
        <taxon>Bacillota</taxon>
        <taxon>Clostridia</taxon>
        <taxon>Eubacteriales</taxon>
        <taxon>Desulfitobacteriaceae</taxon>
        <taxon>Desulfitobacterium</taxon>
    </lineage>
</organism>